<organism evidence="11 12">
    <name type="scientific">Microbulbifer aggregans</name>
    <dbReference type="NCBI Taxonomy" id="1769779"/>
    <lineage>
        <taxon>Bacteria</taxon>
        <taxon>Pseudomonadati</taxon>
        <taxon>Pseudomonadota</taxon>
        <taxon>Gammaproteobacteria</taxon>
        <taxon>Cellvibrionales</taxon>
        <taxon>Microbulbiferaceae</taxon>
        <taxon>Microbulbifer</taxon>
    </lineage>
</organism>
<dbReference type="PANTHER" id="PTHR37424:SF1">
    <property type="entry name" value="BACTERIOFERRITIN-ASSOCIATED FERREDOXIN"/>
    <property type="match status" value="1"/>
</dbReference>
<keyword evidence="6" id="KW-0411">Iron-sulfur</keyword>
<dbReference type="InterPro" id="IPR052371">
    <property type="entry name" value="BFD-associated_ferredoxin"/>
</dbReference>
<evidence type="ECO:0000313" key="12">
    <source>
        <dbReference type="Proteomes" id="UP000095672"/>
    </source>
</evidence>
<dbReference type="Pfam" id="PF04324">
    <property type="entry name" value="Fer2_BFD"/>
    <property type="match status" value="1"/>
</dbReference>
<dbReference type="CDD" id="cd19945">
    <property type="entry name" value="Fer2_BFD"/>
    <property type="match status" value="1"/>
</dbReference>
<dbReference type="OrthoDB" id="9815350at2"/>
<dbReference type="KEGG" id="micc:AUP74_03261"/>
<feature type="domain" description="BFD-like [2Fe-2S]-binding" evidence="10">
    <location>
        <begin position="2"/>
        <end position="51"/>
    </location>
</feature>
<dbReference type="InterPro" id="IPR007419">
    <property type="entry name" value="BFD-like_2Fe2S-bd_dom"/>
</dbReference>
<evidence type="ECO:0000259" key="10">
    <source>
        <dbReference type="Pfam" id="PF04324"/>
    </source>
</evidence>
<accession>A0A1C9WBX8</accession>
<proteinExistence type="inferred from homology"/>
<evidence type="ECO:0000256" key="9">
    <source>
        <dbReference type="ARBA" id="ARBA00046332"/>
    </source>
</evidence>
<dbReference type="Gene3D" id="1.10.10.1100">
    <property type="entry name" value="BFD-like [2Fe-2S]-binding domain"/>
    <property type="match status" value="1"/>
</dbReference>
<comment type="cofactor">
    <cofactor evidence="7">
        <name>[2Fe-2S] cluster</name>
        <dbReference type="ChEBI" id="CHEBI:190135"/>
    </cofactor>
</comment>
<evidence type="ECO:0000256" key="1">
    <source>
        <dbReference type="ARBA" id="ARBA00022448"/>
    </source>
</evidence>
<evidence type="ECO:0000256" key="5">
    <source>
        <dbReference type="ARBA" id="ARBA00023004"/>
    </source>
</evidence>
<dbReference type="GO" id="GO:0046872">
    <property type="term" value="F:metal ion binding"/>
    <property type="evidence" value="ECO:0007669"/>
    <property type="project" value="UniProtKB-KW"/>
</dbReference>
<dbReference type="STRING" id="1769779.AUP74_03261"/>
<sequence>MYVCICKGITDRQIKEAVYDGTTSVRALRRQLGVSSQCGRCAELTQEIIDETMGAGVMTAANNGLFYSAS</sequence>
<dbReference type="RefSeq" id="WP_069948467.1">
    <property type="nucleotide sequence ID" value="NZ_CP014143.1"/>
</dbReference>
<keyword evidence="2" id="KW-0001">2Fe-2S</keyword>
<evidence type="ECO:0000256" key="7">
    <source>
        <dbReference type="ARBA" id="ARBA00034078"/>
    </source>
</evidence>
<keyword evidence="12" id="KW-1185">Reference proteome</keyword>
<evidence type="ECO:0000256" key="6">
    <source>
        <dbReference type="ARBA" id="ARBA00023014"/>
    </source>
</evidence>
<keyword evidence="5" id="KW-0408">Iron</keyword>
<dbReference type="Proteomes" id="UP000095672">
    <property type="component" value="Chromosome"/>
</dbReference>
<dbReference type="EMBL" id="CP014143">
    <property type="protein sequence ID" value="AOS98627.1"/>
    <property type="molecule type" value="Genomic_DNA"/>
</dbReference>
<keyword evidence="1" id="KW-0813">Transport</keyword>
<dbReference type="InterPro" id="IPR041854">
    <property type="entry name" value="BFD-like_2Fe2S-bd_dom_sf"/>
</dbReference>
<dbReference type="AlphaFoldDB" id="A0A1C9WBX8"/>
<name>A0A1C9WBX8_9GAMM</name>
<reference evidence="12" key="1">
    <citation type="submission" date="2016-01" db="EMBL/GenBank/DDBJ databases">
        <title>Complete genome sequence of Microbulbifer sp. CCB-MM1, a halophile isolated from Matang Mangrove Forest, Perak.</title>
        <authorList>
            <person name="Moh T.H."/>
            <person name="Dinesh B."/>
            <person name="Lau N.-S."/>
            <person name="Go F."/>
            <person name="Alexander Chong S.-C."/>
        </authorList>
    </citation>
    <scope>NUCLEOTIDE SEQUENCE [LARGE SCALE GENOMIC DNA]</scope>
    <source>
        <strain evidence="12">CCB-MM1</strain>
    </source>
</reference>
<evidence type="ECO:0000256" key="3">
    <source>
        <dbReference type="ARBA" id="ARBA00022723"/>
    </source>
</evidence>
<dbReference type="PANTHER" id="PTHR37424">
    <property type="entry name" value="BACTERIOFERRITIN-ASSOCIATED FERREDOXIN"/>
    <property type="match status" value="1"/>
</dbReference>
<comment type="similarity">
    <text evidence="9">Belongs to the Bfd family.</text>
</comment>
<dbReference type="PATRIC" id="fig|1769779.3.peg.3244"/>
<dbReference type="GO" id="GO:0051537">
    <property type="term" value="F:2 iron, 2 sulfur cluster binding"/>
    <property type="evidence" value="ECO:0007669"/>
    <property type="project" value="UniProtKB-KW"/>
</dbReference>
<keyword evidence="3" id="KW-0479">Metal-binding</keyword>
<protein>
    <recommendedName>
        <fullName evidence="8">Bacterioferritin-associated ferredoxin</fullName>
    </recommendedName>
</protein>
<gene>
    <name evidence="11" type="primary">bfd</name>
    <name evidence="11" type="ORF">AUP74_03261</name>
</gene>
<evidence type="ECO:0000256" key="4">
    <source>
        <dbReference type="ARBA" id="ARBA00022982"/>
    </source>
</evidence>
<keyword evidence="4" id="KW-0249">Electron transport</keyword>
<evidence type="ECO:0000313" key="11">
    <source>
        <dbReference type="EMBL" id="AOS98627.1"/>
    </source>
</evidence>
<evidence type="ECO:0000256" key="2">
    <source>
        <dbReference type="ARBA" id="ARBA00022714"/>
    </source>
</evidence>
<evidence type="ECO:0000256" key="8">
    <source>
        <dbReference type="ARBA" id="ARBA00039386"/>
    </source>
</evidence>